<proteinExistence type="predicted"/>
<evidence type="ECO:0000313" key="1">
    <source>
        <dbReference type="EMBL" id="CAI9153548.1"/>
    </source>
</evidence>
<accession>A0ABN8XVY8</accession>
<evidence type="ECO:0000313" key="2">
    <source>
        <dbReference type="Proteomes" id="UP001176941"/>
    </source>
</evidence>
<reference evidence="1" key="1">
    <citation type="submission" date="2023-04" db="EMBL/GenBank/DDBJ databases">
        <authorList>
            <consortium name="ELIXIR-Norway"/>
        </authorList>
    </citation>
    <scope>NUCLEOTIDE SEQUENCE [LARGE SCALE GENOMIC DNA]</scope>
</reference>
<dbReference type="EMBL" id="OX459946">
    <property type="protein sequence ID" value="CAI9153548.1"/>
    <property type="molecule type" value="Genomic_DNA"/>
</dbReference>
<keyword evidence="2" id="KW-1185">Reference proteome</keyword>
<gene>
    <name evidence="1" type="ORF">MRATA1EN1_LOCUS2510</name>
</gene>
<dbReference type="Proteomes" id="UP001176941">
    <property type="component" value="Chromosome 10"/>
</dbReference>
<organism evidence="1 2">
    <name type="scientific">Rangifer tarandus platyrhynchus</name>
    <name type="common">Svalbard reindeer</name>
    <dbReference type="NCBI Taxonomy" id="3082113"/>
    <lineage>
        <taxon>Eukaryota</taxon>
        <taxon>Metazoa</taxon>
        <taxon>Chordata</taxon>
        <taxon>Craniata</taxon>
        <taxon>Vertebrata</taxon>
        <taxon>Euteleostomi</taxon>
        <taxon>Mammalia</taxon>
        <taxon>Eutheria</taxon>
        <taxon>Laurasiatheria</taxon>
        <taxon>Artiodactyla</taxon>
        <taxon>Ruminantia</taxon>
        <taxon>Pecora</taxon>
        <taxon>Cervidae</taxon>
        <taxon>Odocoileinae</taxon>
        <taxon>Rangifer</taxon>
    </lineage>
</organism>
<sequence>MKDRSSPSSPVAVCHSDKSCCKYRTMCPIGNGSGVISECPGHPGPVGACLLTLPAPRLAGGLSTDGTLRRFRVTEGEPQCMENAWFSAGVEGHMSFVSLSL</sequence>
<protein>
    <submittedName>
        <fullName evidence="1">Uncharacterized protein</fullName>
    </submittedName>
</protein>
<name>A0ABN8XVY8_RANTA</name>